<evidence type="ECO:0000256" key="1">
    <source>
        <dbReference type="ARBA" id="ARBA00004571"/>
    </source>
</evidence>
<evidence type="ECO:0000256" key="4">
    <source>
        <dbReference type="ARBA" id="ARBA00022692"/>
    </source>
</evidence>
<evidence type="ECO:0000256" key="5">
    <source>
        <dbReference type="ARBA" id="ARBA00022729"/>
    </source>
</evidence>
<accession>A0AAU7JLL6</accession>
<gene>
    <name evidence="9" type="ORF">ABEG18_10110</name>
</gene>
<evidence type="ECO:0000256" key="6">
    <source>
        <dbReference type="ARBA" id="ARBA00023136"/>
    </source>
</evidence>
<reference evidence="9" key="1">
    <citation type="submission" date="2024-05" db="EMBL/GenBank/DDBJ databases">
        <authorList>
            <person name="Kim S."/>
            <person name="Heo J."/>
            <person name="Choi H."/>
            <person name="Choi Y."/>
            <person name="Kwon S.-W."/>
            <person name="Kim Y."/>
        </authorList>
    </citation>
    <scope>NUCLEOTIDE SEQUENCE</scope>
    <source>
        <strain evidence="9">KACC 23698</strain>
    </source>
</reference>
<dbReference type="SUPFAM" id="SSF56935">
    <property type="entry name" value="Porins"/>
    <property type="match status" value="1"/>
</dbReference>
<keyword evidence="5 8" id="KW-0732">Signal</keyword>
<evidence type="ECO:0000256" key="8">
    <source>
        <dbReference type="SAM" id="SignalP"/>
    </source>
</evidence>
<feature type="chain" id="PRO_5043761624" evidence="8">
    <location>
        <begin position="30"/>
        <end position="459"/>
    </location>
</feature>
<dbReference type="Gene3D" id="2.40.160.60">
    <property type="entry name" value="Outer membrane protein transport protein (OMPP1/FadL/TodX)"/>
    <property type="match status" value="1"/>
</dbReference>
<evidence type="ECO:0000256" key="3">
    <source>
        <dbReference type="ARBA" id="ARBA00022452"/>
    </source>
</evidence>
<keyword evidence="4" id="KW-0812">Transmembrane</keyword>
<dbReference type="RefSeq" id="WP_406857942.1">
    <property type="nucleotide sequence ID" value="NZ_CP157484.1"/>
</dbReference>
<proteinExistence type="inferred from homology"/>
<organism evidence="9">
    <name type="scientific">Alsobacter sp. KACC 23698</name>
    <dbReference type="NCBI Taxonomy" id="3149229"/>
    <lineage>
        <taxon>Bacteria</taxon>
        <taxon>Pseudomonadati</taxon>
        <taxon>Pseudomonadota</taxon>
        <taxon>Alphaproteobacteria</taxon>
        <taxon>Hyphomicrobiales</taxon>
        <taxon>Alsobacteraceae</taxon>
        <taxon>Alsobacter</taxon>
    </lineage>
</organism>
<dbReference type="GO" id="GO:0009279">
    <property type="term" value="C:cell outer membrane"/>
    <property type="evidence" value="ECO:0007669"/>
    <property type="project" value="UniProtKB-SubCell"/>
</dbReference>
<sequence>MSNTALKSVLASAVSAMVLTLAAQGSAQAGAFALREQSTVGLGMAFAGVAAGSANLGSMFWNPATMTDNPGWRSEWNLAGISPYSKFRGEPGSTPAFVGSNTGDLALDAVLPASHGSYQVNDRLWIGLSTGAPFGLATKPDNGFTARSYGYSTRVTSFNVNPNVAYKVNDWLSVGAGLQVMYFKANYKSFFQTAAAPSLSQAFGLEGDGWGVGYTLGATVRPFAGTEIGVGFRSAVEEKLDGTFNGLQIPAPFNAVPALAGAAAAFPTRPVKLNIVLPEMLTFGLRQQITEQFTLSLGAEWTNWSRVGYPRVVDQTTGRLYPGLPALTLDYKDGYFFSVGGEYKINPLWTVRAGLGYEVSPIEDRTRTIRLPDNDRIWTTIGASYNFNDKLTFDVSYAHLFPKSTRIALTPGNPSYSAASGPLVGKVDARVDIVSVGLRYRWDDVAQTIPVTTPIVRKY</sequence>
<evidence type="ECO:0000256" key="7">
    <source>
        <dbReference type="ARBA" id="ARBA00023237"/>
    </source>
</evidence>
<dbReference type="Pfam" id="PF03349">
    <property type="entry name" value="Toluene_X"/>
    <property type="match status" value="1"/>
</dbReference>
<dbReference type="AlphaFoldDB" id="A0AAU7JLL6"/>
<protein>
    <submittedName>
        <fullName evidence="9">Outer membrane protein transport protein</fullName>
    </submittedName>
</protein>
<feature type="signal peptide" evidence="8">
    <location>
        <begin position="1"/>
        <end position="29"/>
    </location>
</feature>
<comment type="subcellular location">
    <subcellularLocation>
        <location evidence="1">Cell outer membrane</location>
        <topology evidence="1">Multi-pass membrane protein</topology>
    </subcellularLocation>
</comment>
<keyword evidence="7" id="KW-0998">Cell outer membrane</keyword>
<dbReference type="InterPro" id="IPR005017">
    <property type="entry name" value="OMPP1/FadL/TodX"/>
</dbReference>
<evidence type="ECO:0000313" key="9">
    <source>
        <dbReference type="EMBL" id="XBO41091.1"/>
    </source>
</evidence>
<comment type="similarity">
    <text evidence="2">Belongs to the OmpP1/FadL family.</text>
</comment>
<dbReference type="GO" id="GO:0015483">
    <property type="term" value="F:long-chain fatty acid transporting porin activity"/>
    <property type="evidence" value="ECO:0007669"/>
    <property type="project" value="TreeGrafter"/>
</dbReference>
<dbReference type="PANTHER" id="PTHR35093">
    <property type="entry name" value="OUTER MEMBRANE PROTEIN NMB0088-RELATED"/>
    <property type="match status" value="1"/>
</dbReference>
<dbReference type="EMBL" id="CP157484">
    <property type="protein sequence ID" value="XBO41091.1"/>
    <property type="molecule type" value="Genomic_DNA"/>
</dbReference>
<keyword evidence="3" id="KW-1134">Transmembrane beta strand</keyword>
<evidence type="ECO:0000256" key="2">
    <source>
        <dbReference type="ARBA" id="ARBA00008163"/>
    </source>
</evidence>
<keyword evidence="6" id="KW-0472">Membrane</keyword>
<dbReference type="PANTHER" id="PTHR35093:SF8">
    <property type="entry name" value="OUTER MEMBRANE PROTEIN NMB0088-RELATED"/>
    <property type="match status" value="1"/>
</dbReference>
<name>A0AAU7JLL6_9HYPH</name>